<feature type="region of interest" description="Disordered" evidence="1">
    <location>
        <begin position="74"/>
        <end position="99"/>
    </location>
</feature>
<keyword evidence="2" id="KW-0732">Signal</keyword>
<feature type="signal peptide" evidence="2">
    <location>
        <begin position="1"/>
        <end position="24"/>
    </location>
</feature>
<name>A0A840MTJ8_9PROT</name>
<comment type="caution">
    <text evidence="3">The sequence shown here is derived from an EMBL/GenBank/DDBJ whole genome shotgun (WGS) entry which is preliminary data.</text>
</comment>
<dbReference type="EMBL" id="JACHHY010000019">
    <property type="protein sequence ID" value="MBB5019696.1"/>
    <property type="molecule type" value="Genomic_DNA"/>
</dbReference>
<protein>
    <recommendedName>
        <fullName evidence="5">DUF4148 domain-containing protein</fullName>
    </recommendedName>
</protein>
<evidence type="ECO:0000313" key="4">
    <source>
        <dbReference type="Proteomes" id="UP000575898"/>
    </source>
</evidence>
<feature type="region of interest" description="Disordered" evidence="1">
    <location>
        <begin position="44"/>
        <end position="63"/>
    </location>
</feature>
<feature type="region of interest" description="Disordered" evidence="1">
    <location>
        <begin position="129"/>
        <end position="149"/>
    </location>
</feature>
<dbReference type="RefSeq" id="WP_184040970.1">
    <property type="nucleotide sequence ID" value="NZ_JACHHY010000019.1"/>
</dbReference>
<feature type="compositionally biased region" description="Low complexity" evidence="1">
    <location>
        <begin position="74"/>
        <end position="84"/>
    </location>
</feature>
<organism evidence="3 4">
    <name type="scientific">Chitinivorax tropicus</name>
    <dbReference type="NCBI Taxonomy" id="714531"/>
    <lineage>
        <taxon>Bacteria</taxon>
        <taxon>Pseudomonadati</taxon>
        <taxon>Pseudomonadota</taxon>
        <taxon>Betaproteobacteria</taxon>
        <taxon>Chitinivorax</taxon>
    </lineage>
</organism>
<dbReference type="AlphaFoldDB" id="A0A840MTJ8"/>
<reference evidence="3 4" key="1">
    <citation type="submission" date="2020-08" db="EMBL/GenBank/DDBJ databases">
        <title>Genomic Encyclopedia of Type Strains, Phase IV (KMG-IV): sequencing the most valuable type-strain genomes for metagenomic binning, comparative biology and taxonomic classification.</title>
        <authorList>
            <person name="Goeker M."/>
        </authorList>
    </citation>
    <scope>NUCLEOTIDE SEQUENCE [LARGE SCALE GENOMIC DNA]</scope>
    <source>
        <strain evidence="3 4">DSM 27165</strain>
    </source>
</reference>
<feature type="compositionally biased region" description="Basic and acidic residues" evidence="1">
    <location>
        <begin position="137"/>
        <end position="149"/>
    </location>
</feature>
<sequence>MKSITTVGAMILASGLLMTTQTFAAEANNTANMKVYRDSKTGQLKEAEHDEAAKTDQAQIQTPTRVKRSLAAMPMAEPAIAPEPQTRRTRSGGTAMQLGPEHLNYSVAVRQTDGSIDVRCVEGKAAADALRQTAQNEKNDKKTEQNHDH</sequence>
<evidence type="ECO:0000256" key="2">
    <source>
        <dbReference type="SAM" id="SignalP"/>
    </source>
</evidence>
<feature type="compositionally biased region" description="Basic and acidic residues" evidence="1">
    <location>
        <begin position="44"/>
        <end position="54"/>
    </location>
</feature>
<proteinExistence type="predicted"/>
<dbReference type="NCBIfam" id="NF047450">
    <property type="entry name" value="post-PEP-CTERM_1"/>
    <property type="match status" value="1"/>
</dbReference>
<keyword evidence="4" id="KW-1185">Reference proteome</keyword>
<evidence type="ECO:0008006" key="5">
    <source>
        <dbReference type="Google" id="ProtNLM"/>
    </source>
</evidence>
<dbReference type="Proteomes" id="UP000575898">
    <property type="component" value="Unassembled WGS sequence"/>
</dbReference>
<evidence type="ECO:0000256" key="1">
    <source>
        <dbReference type="SAM" id="MobiDB-lite"/>
    </source>
</evidence>
<accession>A0A840MTJ8</accession>
<evidence type="ECO:0000313" key="3">
    <source>
        <dbReference type="EMBL" id="MBB5019696.1"/>
    </source>
</evidence>
<gene>
    <name evidence="3" type="ORF">HNQ59_003004</name>
</gene>
<feature type="chain" id="PRO_5032785021" description="DUF4148 domain-containing protein" evidence="2">
    <location>
        <begin position="25"/>
        <end position="149"/>
    </location>
</feature>